<reference evidence="22" key="1">
    <citation type="submission" date="2023-07" db="EMBL/GenBank/DDBJ databases">
        <title>A chromosome-level genome assembly of Lolium multiflorum.</title>
        <authorList>
            <person name="Chen Y."/>
            <person name="Copetti D."/>
            <person name="Kolliker R."/>
            <person name="Studer B."/>
        </authorList>
    </citation>
    <scope>NUCLEOTIDE SEQUENCE</scope>
    <source>
        <strain evidence="22">02402/16</strain>
        <tissue evidence="22">Leaf</tissue>
    </source>
</reference>
<dbReference type="Proteomes" id="UP001231189">
    <property type="component" value="Unassembled WGS sequence"/>
</dbReference>
<evidence type="ECO:0000259" key="21">
    <source>
        <dbReference type="PROSITE" id="PS50011"/>
    </source>
</evidence>
<dbReference type="InterPro" id="IPR008266">
    <property type="entry name" value="Tyr_kinase_AS"/>
</dbReference>
<feature type="domain" description="Protein kinase" evidence="21">
    <location>
        <begin position="794"/>
        <end position="1079"/>
    </location>
</feature>
<dbReference type="FunFam" id="3.80.10.10:FF:000233">
    <property type="entry name" value="Leucine-rich repeat receptor-like protein kinase TDR"/>
    <property type="match status" value="1"/>
</dbReference>
<feature type="chain" id="PRO_5042283088" description="non-specific serine/threonine protein kinase" evidence="20">
    <location>
        <begin position="46"/>
        <end position="1096"/>
    </location>
</feature>
<dbReference type="PANTHER" id="PTHR48005:SF51">
    <property type="entry name" value="PROTEIN KINASE DOMAIN-CONTAINING PROTEIN"/>
    <property type="match status" value="1"/>
</dbReference>
<evidence type="ECO:0000256" key="4">
    <source>
        <dbReference type="ARBA" id="ARBA00022527"/>
    </source>
</evidence>
<dbReference type="FunFam" id="3.80.10.10:FF:000383">
    <property type="entry name" value="Leucine-rich repeat receptor protein kinase EMS1"/>
    <property type="match status" value="1"/>
</dbReference>
<dbReference type="FunFam" id="3.80.10.10:FF:000221">
    <property type="entry name" value="Leucine-rich repeat receptor-like protein kinase PXL1"/>
    <property type="match status" value="1"/>
</dbReference>
<comment type="catalytic activity">
    <reaction evidence="17">
        <text>L-seryl-[protein] + ATP = O-phospho-L-seryl-[protein] + ADP + H(+)</text>
        <dbReference type="Rhea" id="RHEA:17989"/>
        <dbReference type="Rhea" id="RHEA-COMP:9863"/>
        <dbReference type="Rhea" id="RHEA-COMP:11604"/>
        <dbReference type="ChEBI" id="CHEBI:15378"/>
        <dbReference type="ChEBI" id="CHEBI:29999"/>
        <dbReference type="ChEBI" id="CHEBI:30616"/>
        <dbReference type="ChEBI" id="CHEBI:83421"/>
        <dbReference type="ChEBI" id="CHEBI:456216"/>
        <dbReference type="EC" id="2.7.11.1"/>
    </reaction>
</comment>
<feature type="transmembrane region" description="Helical" evidence="19">
    <location>
        <begin position="715"/>
        <end position="740"/>
    </location>
</feature>
<evidence type="ECO:0000256" key="1">
    <source>
        <dbReference type="ARBA" id="ARBA00004162"/>
    </source>
</evidence>
<dbReference type="Gene3D" id="3.80.10.10">
    <property type="entry name" value="Ribonuclease Inhibitor"/>
    <property type="match status" value="5"/>
</dbReference>
<comment type="subcellular location">
    <subcellularLocation>
        <location evidence="1">Cell membrane</location>
        <topology evidence="1">Single-pass membrane protein</topology>
    </subcellularLocation>
</comment>
<dbReference type="EC" id="2.7.11.1" evidence="2"/>
<evidence type="ECO:0000313" key="23">
    <source>
        <dbReference type="Proteomes" id="UP001231189"/>
    </source>
</evidence>
<dbReference type="Pfam" id="PF13855">
    <property type="entry name" value="LRR_8"/>
    <property type="match status" value="1"/>
</dbReference>
<evidence type="ECO:0000256" key="2">
    <source>
        <dbReference type="ARBA" id="ARBA00012513"/>
    </source>
</evidence>
<dbReference type="FunFam" id="3.80.10.10:FF:000400">
    <property type="entry name" value="Nuclear pore complex protein NUP107"/>
    <property type="match status" value="1"/>
</dbReference>
<dbReference type="FunFam" id="3.30.200.20:FF:000557">
    <property type="entry name" value="LRR receptor-like serine/threonine-protein kinase RPK2"/>
    <property type="match status" value="1"/>
</dbReference>
<keyword evidence="11" id="KW-0418">Kinase</keyword>
<keyword evidence="5" id="KW-0433">Leucine-rich repeat</keyword>
<keyword evidence="8 20" id="KW-0732">Signal</keyword>
<dbReference type="InterPro" id="IPR017441">
    <property type="entry name" value="Protein_kinase_ATP_BS"/>
</dbReference>
<dbReference type="PROSITE" id="PS50011">
    <property type="entry name" value="PROTEIN_KINASE_DOM"/>
    <property type="match status" value="1"/>
</dbReference>
<keyword evidence="7 19" id="KW-0812">Transmembrane</keyword>
<dbReference type="InterPro" id="IPR001611">
    <property type="entry name" value="Leu-rich_rpt"/>
</dbReference>
<evidence type="ECO:0000256" key="7">
    <source>
        <dbReference type="ARBA" id="ARBA00022692"/>
    </source>
</evidence>
<comment type="catalytic activity">
    <reaction evidence="16">
        <text>L-threonyl-[protein] + ATP = O-phospho-L-threonyl-[protein] + ADP + H(+)</text>
        <dbReference type="Rhea" id="RHEA:46608"/>
        <dbReference type="Rhea" id="RHEA-COMP:11060"/>
        <dbReference type="Rhea" id="RHEA-COMP:11605"/>
        <dbReference type="ChEBI" id="CHEBI:15378"/>
        <dbReference type="ChEBI" id="CHEBI:30013"/>
        <dbReference type="ChEBI" id="CHEBI:30616"/>
        <dbReference type="ChEBI" id="CHEBI:61977"/>
        <dbReference type="ChEBI" id="CHEBI:456216"/>
        <dbReference type="EC" id="2.7.11.1"/>
    </reaction>
</comment>
<gene>
    <name evidence="22" type="ORF">QYE76_071016</name>
</gene>
<evidence type="ECO:0000256" key="3">
    <source>
        <dbReference type="ARBA" id="ARBA00022475"/>
    </source>
</evidence>
<dbReference type="EMBL" id="JAUUTY010000004">
    <property type="protein sequence ID" value="KAK1653211.1"/>
    <property type="molecule type" value="Genomic_DNA"/>
</dbReference>
<evidence type="ECO:0000256" key="14">
    <source>
        <dbReference type="ARBA" id="ARBA00023136"/>
    </source>
</evidence>
<dbReference type="Gene3D" id="1.10.510.10">
    <property type="entry name" value="Transferase(Phosphotransferase) domain 1"/>
    <property type="match status" value="1"/>
</dbReference>
<name>A0AAD8SJ98_LOLMU</name>
<dbReference type="GO" id="GO:0009791">
    <property type="term" value="P:post-embryonic development"/>
    <property type="evidence" value="ECO:0007669"/>
    <property type="project" value="UniProtKB-ARBA"/>
</dbReference>
<dbReference type="SUPFAM" id="SSF52058">
    <property type="entry name" value="L domain-like"/>
    <property type="match status" value="3"/>
</dbReference>
<evidence type="ECO:0000256" key="20">
    <source>
        <dbReference type="SAM" id="SignalP"/>
    </source>
</evidence>
<evidence type="ECO:0000256" key="18">
    <source>
        <dbReference type="PROSITE-ProRule" id="PRU10141"/>
    </source>
</evidence>
<evidence type="ECO:0000256" key="13">
    <source>
        <dbReference type="ARBA" id="ARBA00022989"/>
    </source>
</evidence>
<evidence type="ECO:0000256" key="8">
    <source>
        <dbReference type="ARBA" id="ARBA00022729"/>
    </source>
</evidence>
<dbReference type="GO" id="GO:0005886">
    <property type="term" value="C:plasma membrane"/>
    <property type="evidence" value="ECO:0007669"/>
    <property type="project" value="UniProtKB-SubCell"/>
</dbReference>
<dbReference type="PANTHER" id="PTHR48005">
    <property type="entry name" value="LEUCINE RICH REPEAT KINASE 2"/>
    <property type="match status" value="1"/>
</dbReference>
<feature type="signal peptide" evidence="20">
    <location>
        <begin position="1"/>
        <end position="45"/>
    </location>
</feature>
<evidence type="ECO:0000256" key="15">
    <source>
        <dbReference type="ARBA" id="ARBA00023180"/>
    </source>
</evidence>
<keyword evidence="14 19" id="KW-0472">Membrane</keyword>
<dbReference type="GO" id="GO:0005524">
    <property type="term" value="F:ATP binding"/>
    <property type="evidence" value="ECO:0007669"/>
    <property type="project" value="UniProtKB-UniRule"/>
</dbReference>
<dbReference type="Pfam" id="PF08263">
    <property type="entry name" value="LRRNT_2"/>
    <property type="match status" value="1"/>
</dbReference>
<keyword evidence="23" id="KW-1185">Reference proteome</keyword>
<feature type="binding site" evidence="18">
    <location>
        <position position="822"/>
    </location>
    <ligand>
        <name>ATP</name>
        <dbReference type="ChEBI" id="CHEBI:30616"/>
    </ligand>
</feature>
<dbReference type="InterPro" id="IPR011009">
    <property type="entry name" value="Kinase-like_dom_sf"/>
</dbReference>
<keyword evidence="6" id="KW-0808">Transferase</keyword>
<organism evidence="22 23">
    <name type="scientific">Lolium multiflorum</name>
    <name type="common">Italian ryegrass</name>
    <name type="synonym">Lolium perenne subsp. multiflorum</name>
    <dbReference type="NCBI Taxonomy" id="4521"/>
    <lineage>
        <taxon>Eukaryota</taxon>
        <taxon>Viridiplantae</taxon>
        <taxon>Streptophyta</taxon>
        <taxon>Embryophyta</taxon>
        <taxon>Tracheophyta</taxon>
        <taxon>Spermatophyta</taxon>
        <taxon>Magnoliopsida</taxon>
        <taxon>Liliopsida</taxon>
        <taxon>Poales</taxon>
        <taxon>Poaceae</taxon>
        <taxon>BOP clade</taxon>
        <taxon>Pooideae</taxon>
        <taxon>Poodae</taxon>
        <taxon>Poeae</taxon>
        <taxon>Poeae Chloroplast Group 2 (Poeae type)</taxon>
        <taxon>Loliodinae</taxon>
        <taxon>Loliinae</taxon>
        <taxon>Lolium</taxon>
    </lineage>
</organism>
<keyword evidence="3" id="KW-1003">Cell membrane</keyword>
<dbReference type="PROSITE" id="PS00107">
    <property type="entry name" value="PROTEIN_KINASE_ATP"/>
    <property type="match status" value="1"/>
</dbReference>
<evidence type="ECO:0000256" key="17">
    <source>
        <dbReference type="ARBA" id="ARBA00048679"/>
    </source>
</evidence>
<evidence type="ECO:0000256" key="16">
    <source>
        <dbReference type="ARBA" id="ARBA00047899"/>
    </source>
</evidence>
<dbReference type="InterPro" id="IPR051420">
    <property type="entry name" value="Ser_Thr_Kinases_DiverseReg"/>
</dbReference>
<dbReference type="InterPro" id="IPR032675">
    <property type="entry name" value="LRR_dom_sf"/>
</dbReference>
<dbReference type="InterPro" id="IPR013210">
    <property type="entry name" value="LRR_N_plant-typ"/>
</dbReference>
<keyword evidence="4" id="KW-0723">Serine/threonine-protein kinase</keyword>
<dbReference type="InterPro" id="IPR003591">
    <property type="entry name" value="Leu-rich_rpt_typical-subtyp"/>
</dbReference>
<keyword evidence="13 19" id="KW-1133">Transmembrane helix</keyword>
<evidence type="ECO:0000256" key="19">
    <source>
        <dbReference type="SAM" id="Phobius"/>
    </source>
</evidence>
<evidence type="ECO:0000256" key="6">
    <source>
        <dbReference type="ARBA" id="ARBA00022679"/>
    </source>
</evidence>
<comment type="caution">
    <text evidence="22">The sequence shown here is derived from an EMBL/GenBank/DDBJ whole genome shotgun (WGS) entry which is preliminary data.</text>
</comment>
<keyword evidence="12 18" id="KW-0067">ATP-binding</keyword>
<proteinExistence type="predicted"/>
<dbReference type="Pfam" id="PF00069">
    <property type="entry name" value="Pkinase"/>
    <property type="match status" value="1"/>
</dbReference>
<evidence type="ECO:0000256" key="5">
    <source>
        <dbReference type="ARBA" id="ARBA00022614"/>
    </source>
</evidence>
<evidence type="ECO:0000256" key="11">
    <source>
        <dbReference type="ARBA" id="ARBA00022777"/>
    </source>
</evidence>
<sequence length="1096" mass="117200">MFAADCTAEGLDMKRHEATTSSRRRVLLLFFLLLSSSQLPRGARAAPGEAEALVDWKDSLKLPWAGALATWDRKAAANSTVAACWWQSVSCDAFGRVVGIDVAGAGLAGTLDALDLSSLPSLANLNLSFNSLTGSFPSTNLPLLSITSVDFSNNNLSGPIPAVLPTYMPNLQLLNVSSNQFTGGIPPSLANLTKLQSLVLGKNLLSGGIPPALGSISGLRVLELHSNPLGGAIPASLGNLLSLERINVSMALLESTIPSELSRCTNLTDISLAINKLTGELPVSWAKLTKVREFNVSKNMLTGEIMPDYFTAWTGLAVFQADNNRFTGGIPTEVGMASGLELLSFATNNLSGAIPTIIGSLTNLVLLDLAENEFSGTIPRTLGNLTRLKILRLYNNKLTGRLPDEFGNMTALHKLSVSTNMLEGELPAGLFRLPDLIYIIAFENFFSGIIPPISSSQLTVISMANNNFSGKLPQGLCLSADTLSYLGLDSNQFTGAVPACYRNLTKLVRIRMANNRIAGDVSEIFGSHPNLYYIDLSGNSFDGKLTGQWAQQLKSLRYLNLDGNRIAGTIPPGFGSMAALNDLSIASNLLAGAIPPELGQLPLLSVNLRRNKLSGAIPPALGNVTGMLQLDLSGNELDGGVPVELTELKRIWYLNLSSNNLTGEVPALLGKMNSLTDLDLSGNPGLCGDIAGLKPCGSDGSAGAGNGPRRYNTRLILAVALSVGAALLISMAAAAFLLVVRKKRKRRTGVHATGGAETTTASGSTTNVPLLQTSIWSREVEFSFEDIVAATEHFNEAHCIGKGSFGSVYRAEVPSGHSLAVKRLDASETGDISEKSFENEVRALTRVRHRNIVKLHGFSTTDGFMYLVYERVERGSLCRVLYGDGGGERSGERFDWPARMRAIRGLAHALAYLHHDCSPPMIHRDVSVNNVLLDADYETRLSDFGTARFLSPDRSNCTTVAGSYGYMAPELAYLRVTTKCDVYSFGVIAMEILTGKFPGGLISSLYSLDETQAGVGKSSALLLLRDLLDHRLQAPDGQLAAQVVFAFVVALSCVRTNPDARPTMRIVAQELDTRQRSALDRPLGAIMIGDLLGSRV</sequence>
<evidence type="ECO:0000256" key="12">
    <source>
        <dbReference type="ARBA" id="ARBA00022840"/>
    </source>
</evidence>
<dbReference type="SMART" id="SM00369">
    <property type="entry name" value="LRR_TYP"/>
    <property type="match status" value="9"/>
</dbReference>
<dbReference type="GO" id="GO:0004674">
    <property type="term" value="F:protein serine/threonine kinase activity"/>
    <property type="evidence" value="ECO:0007669"/>
    <property type="project" value="UniProtKB-KW"/>
</dbReference>
<keyword evidence="9" id="KW-0677">Repeat</keyword>
<dbReference type="AlphaFoldDB" id="A0AAD8SJ98"/>
<dbReference type="SUPFAM" id="SSF56112">
    <property type="entry name" value="Protein kinase-like (PK-like)"/>
    <property type="match status" value="1"/>
</dbReference>
<dbReference type="Gene3D" id="3.30.200.20">
    <property type="entry name" value="Phosphorylase Kinase, domain 1"/>
    <property type="match status" value="1"/>
</dbReference>
<evidence type="ECO:0000313" key="22">
    <source>
        <dbReference type="EMBL" id="KAK1653211.1"/>
    </source>
</evidence>
<keyword evidence="10 18" id="KW-0547">Nucleotide-binding</keyword>
<evidence type="ECO:0000256" key="10">
    <source>
        <dbReference type="ARBA" id="ARBA00022741"/>
    </source>
</evidence>
<dbReference type="PROSITE" id="PS00109">
    <property type="entry name" value="PROTEIN_KINASE_TYR"/>
    <property type="match status" value="1"/>
</dbReference>
<accession>A0AAD8SJ98</accession>
<evidence type="ECO:0000256" key="9">
    <source>
        <dbReference type="ARBA" id="ARBA00022737"/>
    </source>
</evidence>
<protein>
    <recommendedName>
        <fullName evidence="2">non-specific serine/threonine protein kinase</fullName>
        <ecNumber evidence="2">2.7.11.1</ecNumber>
    </recommendedName>
</protein>
<dbReference type="Pfam" id="PF00560">
    <property type="entry name" value="LRR_1"/>
    <property type="match status" value="5"/>
</dbReference>
<dbReference type="InterPro" id="IPR000719">
    <property type="entry name" value="Prot_kinase_dom"/>
</dbReference>
<keyword evidence="15" id="KW-0325">Glycoprotein</keyword>